<dbReference type="PANTHER" id="PTHR30537">
    <property type="entry name" value="HTH-TYPE TRANSCRIPTIONAL REGULATOR"/>
    <property type="match status" value="1"/>
</dbReference>
<dbReference type="CDD" id="cd08422">
    <property type="entry name" value="PBP2_CrgA_like"/>
    <property type="match status" value="1"/>
</dbReference>
<dbReference type="Pfam" id="PF03466">
    <property type="entry name" value="LysR_substrate"/>
    <property type="match status" value="1"/>
</dbReference>
<comment type="similarity">
    <text evidence="1">Belongs to the LysR transcriptional regulatory family.</text>
</comment>
<dbReference type="InterPro" id="IPR005119">
    <property type="entry name" value="LysR_subst-bd"/>
</dbReference>
<proteinExistence type="inferred from homology"/>
<dbReference type="Pfam" id="PF00126">
    <property type="entry name" value="HTH_1"/>
    <property type="match status" value="1"/>
</dbReference>
<evidence type="ECO:0000313" key="7">
    <source>
        <dbReference type="Proteomes" id="UP001175604"/>
    </source>
</evidence>
<dbReference type="InterPro" id="IPR036390">
    <property type="entry name" value="WH_DNA-bd_sf"/>
</dbReference>
<organism evidence="6 7">
    <name type="scientific">Bordetella petrii</name>
    <dbReference type="NCBI Taxonomy" id="94624"/>
    <lineage>
        <taxon>Bacteria</taxon>
        <taxon>Pseudomonadati</taxon>
        <taxon>Pseudomonadota</taxon>
        <taxon>Betaproteobacteria</taxon>
        <taxon>Burkholderiales</taxon>
        <taxon>Alcaligenaceae</taxon>
        <taxon>Bordetella</taxon>
    </lineage>
</organism>
<dbReference type="RefSeq" id="WP_289786473.1">
    <property type="nucleotide sequence ID" value="NZ_JAUDJE010000021.1"/>
</dbReference>
<dbReference type="InterPro" id="IPR058163">
    <property type="entry name" value="LysR-type_TF_proteobact-type"/>
</dbReference>
<sequence>MRRLEDLEAFIAIVELGSLTAAARFTQRTVQAVSRSLALLEADVGLSLIRRTTRQCIPTEAGMQFYDRIKPALAEISTAKAELMEQRIEPSGMLRVSASVLFGPQFLVPIIAEYMHAYPNVEVDLQLSDAFVDIAEERLDMAIRIGDLPDSGLRARKLGTLRRVVFGSPAYFARHGVPMQPSDLRHHSCIVRTVHGNPTHWSFLVHGKPRTIAIQGRFRTNTMAAIYAAVQDGLGLGYSPVCPIRHLVDSGAVQIVLQEYEPAPVPIHVLWPGPQTPPAKVRTFIDFVVERLDLGGL</sequence>
<keyword evidence="3" id="KW-0238">DNA-binding</keyword>
<dbReference type="EMBL" id="JAUDJE010000021">
    <property type="protein sequence ID" value="MDM9561321.1"/>
    <property type="molecule type" value="Genomic_DNA"/>
</dbReference>
<keyword evidence="4" id="KW-0804">Transcription</keyword>
<reference evidence="6" key="1">
    <citation type="submission" date="2023-06" db="EMBL/GenBank/DDBJ databases">
        <title>full genome analysis of Phenantherene degrader P3.</title>
        <authorList>
            <person name="Akbar A."/>
            <person name="Rahmeh R."/>
            <person name="Kishk M."/>
        </authorList>
    </citation>
    <scope>NUCLEOTIDE SEQUENCE</scope>
    <source>
        <strain evidence="6">P3</strain>
    </source>
</reference>
<dbReference type="Gene3D" id="3.40.190.290">
    <property type="match status" value="1"/>
</dbReference>
<gene>
    <name evidence="6" type="ORF">QUC21_19950</name>
</gene>
<evidence type="ECO:0000256" key="4">
    <source>
        <dbReference type="ARBA" id="ARBA00023163"/>
    </source>
</evidence>
<dbReference type="PROSITE" id="PS50931">
    <property type="entry name" value="HTH_LYSR"/>
    <property type="match status" value="1"/>
</dbReference>
<feature type="domain" description="HTH lysR-type" evidence="5">
    <location>
        <begin position="1"/>
        <end position="59"/>
    </location>
</feature>
<dbReference type="PANTHER" id="PTHR30537:SF5">
    <property type="entry name" value="HTH-TYPE TRANSCRIPTIONAL ACTIVATOR TTDR-RELATED"/>
    <property type="match status" value="1"/>
</dbReference>
<comment type="caution">
    <text evidence="6">The sequence shown here is derived from an EMBL/GenBank/DDBJ whole genome shotgun (WGS) entry which is preliminary data.</text>
</comment>
<keyword evidence="7" id="KW-1185">Reference proteome</keyword>
<dbReference type="InterPro" id="IPR036388">
    <property type="entry name" value="WH-like_DNA-bd_sf"/>
</dbReference>
<evidence type="ECO:0000256" key="3">
    <source>
        <dbReference type="ARBA" id="ARBA00023125"/>
    </source>
</evidence>
<dbReference type="SUPFAM" id="SSF53850">
    <property type="entry name" value="Periplasmic binding protein-like II"/>
    <property type="match status" value="1"/>
</dbReference>
<evidence type="ECO:0000256" key="1">
    <source>
        <dbReference type="ARBA" id="ARBA00009437"/>
    </source>
</evidence>
<evidence type="ECO:0000256" key="2">
    <source>
        <dbReference type="ARBA" id="ARBA00023015"/>
    </source>
</evidence>
<dbReference type="Proteomes" id="UP001175604">
    <property type="component" value="Unassembled WGS sequence"/>
</dbReference>
<keyword evidence="2" id="KW-0805">Transcription regulation</keyword>
<name>A0ABT7W813_9BORD</name>
<evidence type="ECO:0000313" key="6">
    <source>
        <dbReference type="EMBL" id="MDM9561321.1"/>
    </source>
</evidence>
<dbReference type="Gene3D" id="1.10.10.10">
    <property type="entry name" value="Winged helix-like DNA-binding domain superfamily/Winged helix DNA-binding domain"/>
    <property type="match status" value="1"/>
</dbReference>
<evidence type="ECO:0000259" key="5">
    <source>
        <dbReference type="PROSITE" id="PS50931"/>
    </source>
</evidence>
<accession>A0ABT7W813</accession>
<protein>
    <submittedName>
        <fullName evidence="6">LysR family transcriptional regulator</fullName>
    </submittedName>
</protein>
<dbReference type="InterPro" id="IPR000847">
    <property type="entry name" value="LysR_HTH_N"/>
</dbReference>
<dbReference type="SUPFAM" id="SSF46785">
    <property type="entry name" value="Winged helix' DNA-binding domain"/>
    <property type="match status" value="1"/>
</dbReference>